<proteinExistence type="predicted"/>
<evidence type="ECO:0000313" key="3">
    <source>
        <dbReference type="Proteomes" id="UP000318081"/>
    </source>
</evidence>
<accession>A0ABX5Y265</accession>
<organism evidence="2 3">
    <name type="scientific">Stieleria magnilauensis</name>
    <dbReference type="NCBI Taxonomy" id="2527963"/>
    <lineage>
        <taxon>Bacteria</taxon>
        <taxon>Pseudomonadati</taxon>
        <taxon>Planctomycetota</taxon>
        <taxon>Planctomycetia</taxon>
        <taxon>Pirellulales</taxon>
        <taxon>Pirellulaceae</taxon>
        <taxon>Stieleria</taxon>
    </lineage>
</organism>
<evidence type="ECO:0000313" key="1">
    <source>
        <dbReference type="EMBL" id="QDV86968.1"/>
    </source>
</evidence>
<sequence length="459" mass="51902">MSEWITDRLPTAEDADADQYVLWLRNGAWLPIYWEEVSMGDTWTRFPPVPPEPPEPDTSLAASCDRLEEWRWDRTNSYPGDQFPSLLESDLDRIIEAARKWDAHERCDQVPVDAYDTPEPAPDPGPHHNLCDIADAEQSWDGSEWVDPHGELAWHRRLVAGDGWRFLQNGEVVQKGDDLYLDGLDIWTTSSDIGHTHDTNQLIRRRRIAPAPDHVADVLVVPRKRKPLAPDGERREWISIDIDGNVERHATEEEARAATETYVDEARDAASDNGWDECVTNICYGCIMGDVREIEGSRRPVDPEKDTAVVGCDYVVDYGLHAPLAPGVPDGERREWLASIWTDINGEQAHLYSDAENAPSWAKSSLVRIREVLPTDPTPDEVEQLRRERDELRERCKEVVSTGRAGFVVSESCGSAKHYVVTAKFTTLEESQAFYRSLHGLARAVEANELRGEESTNES</sequence>
<protein>
    <recommendedName>
        <fullName evidence="4">ABM domain-containing protein</fullName>
    </recommendedName>
</protein>
<reference evidence="2 3" key="1">
    <citation type="submission" date="2019-02" db="EMBL/GenBank/DDBJ databases">
        <title>Deep-cultivation of Planctomycetes and their phenomic and genomic characterization uncovers novel biology.</title>
        <authorList>
            <person name="Wiegand S."/>
            <person name="Jogler M."/>
            <person name="Boedeker C."/>
            <person name="Pinto D."/>
            <person name="Vollmers J."/>
            <person name="Rivas-Marin E."/>
            <person name="Kohn T."/>
            <person name="Peeters S.H."/>
            <person name="Heuer A."/>
            <person name="Rast P."/>
            <person name="Oberbeckmann S."/>
            <person name="Bunk B."/>
            <person name="Jeske O."/>
            <person name="Meyerdierks A."/>
            <person name="Storesund J.E."/>
            <person name="Kallscheuer N."/>
            <person name="Luecker S."/>
            <person name="Lage O.M."/>
            <person name="Pohl T."/>
            <person name="Merkel B.J."/>
            <person name="Hornburger P."/>
            <person name="Mueller R.-W."/>
            <person name="Bruemmer F."/>
            <person name="Labrenz M."/>
            <person name="Spormann A.M."/>
            <person name="Op den Camp H."/>
            <person name="Overmann J."/>
            <person name="Amann R."/>
            <person name="Jetten M.S.M."/>
            <person name="Mascher T."/>
            <person name="Medema M.H."/>
            <person name="Devos D.P."/>
            <person name="Kaster A.-K."/>
            <person name="Ovreas L."/>
            <person name="Rohde M."/>
            <person name="Galperin M.Y."/>
            <person name="Jogler C."/>
        </authorList>
    </citation>
    <scope>NUCLEOTIDE SEQUENCE [LARGE SCALE GENOMIC DNA]</scope>
    <source>
        <strain evidence="2 3">TBK1r</strain>
    </source>
</reference>
<evidence type="ECO:0008006" key="4">
    <source>
        <dbReference type="Google" id="ProtNLM"/>
    </source>
</evidence>
<dbReference type="Proteomes" id="UP000318081">
    <property type="component" value="Chromosome"/>
</dbReference>
<gene>
    <name evidence="1" type="ORF">TBK1r_59950</name>
    <name evidence="2" type="ORF">TBK1r_60730</name>
</gene>
<name>A0ABX5Y265_9BACT</name>
<dbReference type="RefSeq" id="WP_145218484.1">
    <property type="nucleotide sequence ID" value="NZ_CP036432.1"/>
</dbReference>
<keyword evidence="3" id="KW-1185">Reference proteome</keyword>
<dbReference type="EMBL" id="CP036432">
    <property type="protein sequence ID" value="QDV87046.1"/>
    <property type="molecule type" value="Genomic_DNA"/>
</dbReference>
<dbReference type="EMBL" id="CP036432">
    <property type="protein sequence ID" value="QDV86968.1"/>
    <property type="molecule type" value="Genomic_DNA"/>
</dbReference>
<evidence type="ECO:0000313" key="2">
    <source>
        <dbReference type="EMBL" id="QDV87046.1"/>
    </source>
</evidence>